<dbReference type="EMBL" id="PVEO01000001">
    <property type="protein sequence ID" value="PQV51658.1"/>
    <property type="molecule type" value="Genomic_DNA"/>
</dbReference>
<name>A0A362X448_9FLAO</name>
<dbReference type="AlphaFoldDB" id="A0A362X448"/>
<evidence type="ECO:0000313" key="2">
    <source>
        <dbReference type="EMBL" id="PQV51658.1"/>
    </source>
</evidence>
<evidence type="ECO:0008006" key="4">
    <source>
        <dbReference type="Google" id="ProtNLM"/>
    </source>
</evidence>
<sequence length="142" mass="15619">MRPLFALFCLLILTACSKNSLNDENCQFLLDISVNQSINLNFPQYSQLQFPSNPVYLPNVGNGGIIITNTGSGFAAFDAADPNHIFNTCSVLSIEGLNGKCGCDDENEYSLFTGQPINNGELRCSLKRYRVEQNGNILVVFN</sequence>
<evidence type="ECO:0000313" key="3">
    <source>
        <dbReference type="Proteomes" id="UP000251545"/>
    </source>
</evidence>
<accession>A0A362X448</accession>
<protein>
    <recommendedName>
        <fullName evidence="4">Ferredoxin subunit of nitrite reductase or a ring-hydroxylating dioxygenase</fullName>
    </recommendedName>
</protein>
<keyword evidence="1" id="KW-0732">Signal</keyword>
<proteinExistence type="predicted"/>
<evidence type="ECO:0000256" key="1">
    <source>
        <dbReference type="SAM" id="SignalP"/>
    </source>
</evidence>
<dbReference type="PROSITE" id="PS51257">
    <property type="entry name" value="PROKAR_LIPOPROTEIN"/>
    <property type="match status" value="1"/>
</dbReference>
<gene>
    <name evidence="2" type="ORF">CLV33_101585</name>
</gene>
<feature type="signal peptide" evidence="1">
    <location>
        <begin position="1"/>
        <end position="22"/>
    </location>
</feature>
<dbReference type="Proteomes" id="UP000251545">
    <property type="component" value="Unassembled WGS sequence"/>
</dbReference>
<feature type="chain" id="PRO_5016792966" description="Ferredoxin subunit of nitrite reductase or a ring-hydroxylating dioxygenase" evidence="1">
    <location>
        <begin position="23"/>
        <end position="142"/>
    </location>
</feature>
<reference evidence="2 3" key="1">
    <citation type="submission" date="2018-02" db="EMBL/GenBank/DDBJ databases">
        <title>Genomic Encyclopedia of Archaeal and Bacterial Type Strains, Phase II (KMG-II): from individual species to whole genera.</title>
        <authorList>
            <person name="Goeker M."/>
        </authorList>
    </citation>
    <scope>NUCLEOTIDE SEQUENCE [LARGE SCALE GENOMIC DNA]</scope>
    <source>
        <strain evidence="2 3">DSM 21165</strain>
    </source>
</reference>
<comment type="caution">
    <text evidence="2">The sequence shown here is derived from an EMBL/GenBank/DDBJ whole genome shotgun (WGS) entry which is preliminary data.</text>
</comment>
<organism evidence="2 3">
    <name type="scientific">Jejuia pallidilutea</name>
    <dbReference type="NCBI Taxonomy" id="504487"/>
    <lineage>
        <taxon>Bacteria</taxon>
        <taxon>Pseudomonadati</taxon>
        <taxon>Bacteroidota</taxon>
        <taxon>Flavobacteriia</taxon>
        <taxon>Flavobacteriales</taxon>
        <taxon>Flavobacteriaceae</taxon>
        <taxon>Jejuia</taxon>
    </lineage>
</organism>